<reference evidence="1" key="1">
    <citation type="submission" date="2018-01" db="EMBL/GenBank/DDBJ databases">
        <title>An insight into the sialome of Amazonian anophelines.</title>
        <authorList>
            <person name="Ribeiro J.M."/>
            <person name="Scarpassa V."/>
            <person name="Calvo E."/>
        </authorList>
    </citation>
    <scope>NUCLEOTIDE SEQUENCE</scope>
    <source>
        <tissue evidence="1">Salivary glands</tissue>
    </source>
</reference>
<organism evidence="1">
    <name type="scientific">Anopheles triannulatus</name>
    <dbReference type="NCBI Taxonomy" id="58253"/>
    <lineage>
        <taxon>Eukaryota</taxon>
        <taxon>Metazoa</taxon>
        <taxon>Ecdysozoa</taxon>
        <taxon>Arthropoda</taxon>
        <taxon>Hexapoda</taxon>
        <taxon>Insecta</taxon>
        <taxon>Pterygota</taxon>
        <taxon>Neoptera</taxon>
        <taxon>Endopterygota</taxon>
        <taxon>Diptera</taxon>
        <taxon>Nematocera</taxon>
        <taxon>Culicoidea</taxon>
        <taxon>Culicidae</taxon>
        <taxon>Anophelinae</taxon>
        <taxon>Anopheles</taxon>
    </lineage>
</organism>
<name>A0A2M4B5C4_9DIPT</name>
<protein>
    <submittedName>
        <fullName evidence="1">Putative secreted protein</fullName>
    </submittedName>
</protein>
<dbReference type="AlphaFoldDB" id="A0A2M4B5C4"/>
<proteinExistence type="predicted"/>
<sequence length="76" mass="8818">MPFFDEVMPVCWMASLILFTTLCRKLVVFHELSSAISQDFAFFSLKLHHDDFHERAKLGNFTLTSHPVQHRVAVLL</sequence>
<evidence type="ECO:0000313" key="1">
    <source>
        <dbReference type="EMBL" id="MBW48202.1"/>
    </source>
</evidence>
<dbReference type="EMBL" id="GGFK01014881">
    <property type="protein sequence ID" value="MBW48202.1"/>
    <property type="molecule type" value="Transcribed_RNA"/>
</dbReference>
<accession>A0A2M4B5C4</accession>